<gene>
    <name evidence="1" type="ORF">MEBOL_001380</name>
</gene>
<dbReference type="EMBL" id="CP022163">
    <property type="protein sequence ID" value="ATB27935.1"/>
    <property type="molecule type" value="Genomic_DNA"/>
</dbReference>
<evidence type="ECO:0000313" key="1">
    <source>
        <dbReference type="EMBL" id="ATB27935.1"/>
    </source>
</evidence>
<keyword evidence="2" id="KW-1185">Reference proteome</keyword>
<protein>
    <submittedName>
        <fullName evidence="1">Lipoprotein</fullName>
    </submittedName>
</protein>
<evidence type="ECO:0000313" key="2">
    <source>
        <dbReference type="Proteomes" id="UP000217289"/>
    </source>
</evidence>
<accession>A0A250I840</accession>
<organism evidence="1 2">
    <name type="scientific">Melittangium boletus DSM 14713</name>
    <dbReference type="NCBI Taxonomy" id="1294270"/>
    <lineage>
        <taxon>Bacteria</taxon>
        <taxon>Pseudomonadati</taxon>
        <taxon>Myxococcota</taxon>
        <taxon>Myxococcia</taxon>
        <taxon>Myxococcales</taxon>
        <taxon>Cystobacterineae</taxon>
        <taxon>Archangiaceae</taxon>
        <taxon>Melittangium</taxon>
    </lineage>
</organism>
<dbReference type="KEGG" id="mbd:MEBOL_001380"/>
<proteinExistence type="predicted"/>
<sequence>MKRGEAGRNGLVMPRPSLLAFLLCVSPLLPACIVEAPGGASPNERRQAVVAEVPPLSVKGGANFEDTVELVGASVQPGRLTPGDVARVTAYFKVLKPLDEDYIVFVHVEDAEGRMERVNVDHKPAGGLYPTTQWKPGETVKDEFAIAIPATSPARTINLWMGFWDPKTDGRLQLKNPEAVRNDGRSRILLMQIPVAR</sequence>
<dbReference type="Proteomes" id="UP000217289">
    <property type="component" value="Chromosome"/>
</dbReference>
<keyword evidence="1" id="KW-0449">Lipoprotein</keyword>
<dbReference type="AlphaFoldDB" id="A0A250I840"/>
<reference evidence="1 2" key="1">
    <citation type="submission" date="2017-06" db="EMBL/GenBank/DDBJ databases">
        <authorList>
            <person name="Kim H.J."/>
            <person name="Triplett B.A."/>
        </authorList>
    </citation>
    <scope>NUCLEOTIDE SEQUENCE [LARGE SCALE GENOMIC DNA]</scope>
    <source>
        <strain evidence="1 2">DSM 14713</strain>
    </source>
</reference>
<name>A0A250I840_9BACT</name>